<name>A0AAW9Q3G4_9CYAN</name>
<proteinExistence type="predicted"/>
<dbReference type="AlphaFoldDB" id="A0AAW9Q3G4"/>
<gene>
    <name evidence="2" type="ORF">V2H45_13385</name>
</gene>
<sequence length="126" mass="14230">MSKLKIGFKYLLALFYVLAGTNHFLNSGFYLKMMPPYLPLHLELIYLSGLCEIALGIMVLIPRLTSLAGWGLIALLFAVFPANIQMALHPEVFPEISAIALWIRLPLQFLLIAWAYWATRPDPVVN</sequence>
<keyword evidence="1" id="KW-0812">Transmembrane</keyword>
<dbReference type="EMBL" id="JAZBJZ010000050">
    <property type="protein sequence ID" value="MEE3717728.1"/>
    <property type="molecule type" value="Genomic_DNA"/>
</dbReference>
<feature type="transmembrane region" description="Helical" evidence="1">
    <location>
        <begin position="96"/>
        <end position="117"/>
    </location>
</feature>
<feature type="transmembrane region" description="Helical" evidence="1">
    <location>
        <begin position="37"/>
        <end position="61"/>
    </location>
</feature>
<accession>A0AAW9Q3G4</accession>
<keyword evidence="1" id="KW-1133">Transmembrane helix</keyword>
<feature type="transmembrane region" description="Helical" evidence="1">
    <location>
        <begin position="67"/>
        <end position="84"/>
    </location>
</feature>
<organism evidence="2 3">
    <name type="scientific">Tumidithrix elongata BACA0141</name>
    <dbReference type="NCBI Taxonomy" id="2716417"/>
    <lineage>
        <taxon>Bacteria</taxon>
        <taxon>Bacillati</taxon>
        <taxon>Cyanobacteriota</taxon>
        <taxon>Cyanophyceae</taxon>
        <taxon>Pseudanabaenales</taxon>
        <taxon>Pseudanabaenaceae</taxon>
        <taxon>Tumidithrix</taxon>
        <taxon>Tumidithrix elongata</taxon>
    </lineage>
</organism>
<reference evidence="2" key="1">
    <citation type="submission" date="2024-01" db="EMBL/GenBank/DDBJ databases">
        <title>Bank of Algae and Cyanobacteria of the Azores (BACA) strain genomes.</title>
        <authorList>
            <person name="Luz R."/>
            <person name="Cordeiro R."/>
            <person name="Fonseca A."/>
            <person name="Goncalves V."/>
        </authorList>
    </citation>
    <scope>NUCLEOTIDE SEQUENCE</scope>
    <source>
        <strain evidence="2">BACA0141</strain>
    </source>
</reference>
<keyword evidence="3" id="KW-1185">Reference proteome</keyword>
<evidence type="ECO:0000313" key="2">
    <source>
        <dbReference type="EMBL" id="MEE3717728.1"/>
    </source>
</evidence>
<evidence type="ECO:0000313" key="3">
    <source>
        <dbReference type="Proteomes" id="UP001333818"/>
    </source>
</evidence>
<evidence type="ECO:0008006" key="4">
    <source>
        <dbReference type="Google" id="ProtNLM"/>
    </source>
</evidence>
<evidence type="ECO:0000256" key="1">
    <source>
        <dbReference type="SAM" id="Phobius"/>
    </source>
</evidence>
<keyword evidence="1" id="KW-0472">Membrane</keyword>
<feature type="transmembrane region" description="Helical" evidence="1">
    <location>
        <begin position="6"/>
        <end position="25"/>
    </location>
</feature>
<protein>
    <recommendedName>
        <fullName evidence="4">DoxX family protein</fullName>
    </recommendedName>
</protein>
<dbReference type="PANTHER" id="PTHR36974">
    <property type="entry name" value="MEMBRANE PROTEIN-RELATED"/>
    <property type="match status" value="1"/>
</dbReference>
<dbReference type="Proteomes" id="UP001333818">
    <property type="component" value="Unassembled WGS sequence"/>
</dbReference>
<dbReference type="RefSeq" id="WP_330484159.1">
    <property type="nucleotide sequence ID" value="NZ_JAZBJZ010000050.1"/>
</dbReference>
<dbReference type="PANTHER" id="PTHR36974:SF1">
    <property type="entry name" value="DOXX FAMILY MEMBRANE PROTEIN"/>
    <property type="match status" value="1"/>
</dbReference>
<comment type="caution">
    <text evidence="2">The sequence shown here is derived from an EMBL/GenBank/DDBJ whole genome shotgun (WGS) entry which is preliminary data.</text>
</comment>